<name>A0A1R4FS25_9MICC</name>
<dbReference type="AlphaFoldDB" id="A0A1R4FS25"/>
<evidence type="ECO:0000313" key="4">
    <source>
        <dbReference type="Proteomes" id="UP000195913"/>
    </source>
</evidence>
<evidence type="ECO:0000313" key="3">
    <source>
        <dbReference type="EMBL" id="SJM58764.1"/>
    </source>
</evidence>
<organism evidence="3 4">
    <name type="scientific">Arthrobacter rhombi</name>
    <dbReference type="NCBI Taxonomy" id="71253"/>
    <lineage>
        <taxon>Bacteria</taxon>
        <taxon>Bacillati</taxon>
        <taxon>Actinomycetota</taxon>
        <taxon>Actinomycetes</taxon>
        <taxon>Micrococcales</taxon>
        <taxon>Micrococcaceae</taxon>
        <taxon>Arthrobacter</taxon>
    </lineage>
</organism>
<evidence type="ECO:0000256" key="1">
    <source>
        <dbReference type="SAM" id="MobiDB-lite"/>
    </source>
</evidence>
<proteinExistence type="predicted"/>
<feature type="region of interest" description="Disordered" evidence="1">
    <location>
        <begin position="111"/>
        <end position="133"/>
    </location>
</feature>
<dbReference type="Pfam" id="PF12728">
    <property type="entry name" value="HTH_17"/>
    <property type="match status" value="1"/>
</dbReference>
<gene>
    <name evidence="3" type="ORF">FM101_05485</name>
</gene>
<feature type="domain" description="Helix-turn-helix" evidence="2">
    <location>
        <begin position="68"/>
        <end position="117"/>
    </location>
</feature>
<dbReference type="InterPro" id="IPR041657">
    <property type="entry name" value="HTH_17"/>
</dbReference>
<dbReference type="SUPFAM" id="SSF46955">
    <property type="entry name" value="Putative DNA-binding domain"/>
    <property type="match status" value="1"/>
</dbReference>
<reference evidence="3 4" key="1">
    <citation type="submission" date="2017-02" db="EMBL/GenBank/DDBJ databases">
        <authorList>
            <person name="Peterson S.W."/>
        </authorList>
    </citation>
    <scope>NUCLEOTIDE SEQUENCE [LARGE SCALE GENOMIC DNA]</scope>
    <source>
        <strain evidence="3 4">B Ar 00.02</strain>
    </source>
</reference>
<dbReference type="Gene3D" id="1.10.10.10">
    <property type="entry name" value="Winged helix-like DNA-binding domain superfamily/Winged helix DNA-binding domain"/>
    <property type="match status" value="1"/>
</dbReference>
<accession>A0A1R4FS25</accession>
<evidence type="ECO:0000259" key="2">
    <source>
        <dbReference type="Pfam" id="PF12728"/>
    </source>
</evidence>
<keyword evidence="4" id="KW-1185">Reference proteome</keyword>
<protein>
    <submittedName>
        <fullName evidence="3">DNA binding domain protein, excisionase family</fullName>
    </submittedName>
</protein>
<dbReference type="RefSeq" id="WP_086996588.1">
    <property type="nucleotide sequence ID" value="NZ_FUHW01000022.1"/>
</dbReference>
<dbReference type="InterPro" id="IPR010093">
    <property type="entry name" value="SinI_DNA-bd"/>
</dbReference>
<dbReference type="GO" id="GO:0003677">
    <property type="term" value="F:DNA binding"/>
    <property type="evidence" value="ECO:0007669"/>
    <property type="project" value="InterPro"/>
</dbReference>
<dbReference type="InterPro" id="IPR009061">
    <property type="entry name" value="DNA-bd_dom_put_sf"/>
</dbReference>
<sequence length="133" mass="13966">MTKTTQHEALSASDASRLARALGESADATVFVDGTALRLPSTAADAVLDLLGRLAAGEAIVLSTAERWLNTSQAARLAGVSNTYMRNLTDAGTIPVEYRGSHRRIKPADVAAWVSSRQTEAPSSEPRGGEASQ</sequence>
<dbReference type="NCBIfam" id="TIGR01764">
    <property type="entry name" value="excise"/>
    <property type="match status" value="1"/>
</dbReference>
<dbReference type="InterPro" id="IPR036388">
    <property type="entry name" value="WH-like_DNA-bd_sf"/>
</dbReference>
<dbReference type="Proteomes" id="UP000195913">
    <property type="component" value="Unassembled WGS sequence"/>
</dbReference>
<dbReference type="EMBL" id="FUHW01000022">
    <property type="protein sequence ID" value="SJM58764.1"/>
    <property type="molecule type" value="Genomic_DNA"/>
</dbReference>